<keyword evidence="7" id="KW-1133">Transmembrane helix</keyword>
<proteinExistence type="predicted"/>
<dbReference type="SMART" id="SM00387">
    <property type="entry name" value="HATPase_c"/>
    <property type="match status" value="1"/>
</dbReference>
<dbReference type="InterPro" id="IPR003661">
    <property type="entry name" value="HisK_dim/P_dom"/>
</dbReference>
<keyword evidence="7" id="KW-0472">Membrane</keyword>
<evidence type="ECO:0000313" key="9">
    <source>
        <dbReference type="EMBL" id="CCV64683.1"/>
    </source>
</evidence>
<dbReference type="GO" id="GO:0000155">
    <property type="term" value="F:phosphorelay sensor kinase activity"/>
    <property type="evidence" value="ECO:0007669"/>
    <property type="project" value="InterPro"/>
</dbReference>
<dbReference type="GO" id="GO:0004721">
    <property type="term" value="F:phosphoprotein phosphatase activity"/>
    <property type="evidence" value="ECO:0007669"/>
    <property type="project" value="TreeGrafter"/>
</dbReference>
<evidence type="ECO:0000256" key="3">
    <source>
        <dbReference type="ARBA" id="ARBA00022553"/>
    </source>
</evidence>
<dbReference type="HOGENOM" id="CLU_000445_89_10_14"/>
<dbReference type="InterPro" id="IPR036890">
    <property type="entry name" value="HATPase_C_sf"/>
</dbReference>
<dbReference type="InterPro" id="IPR003594">
    <property type="entry name" value="HATPase_dom"/>
</dbReference>
<dbReference type="SUPFAM" id="SSF47384">
    <property type="entry name" value="Homodimeric domain of signal transducing histidine kinase"/>
    <property type="match status" value="1"/>
</dbReference>
<dbReference type="CDD" id="cd00082">
    <property type="entry name" value="HisKA"/>
    <property type="match status" value="1"/>
</dbReference>
<protein>
    <recommendedName>
        <fullName evidence="2">histidine kinase</fullName>
        <ecNumber evidence="2">2.7.13.3</ecNumber>
    </recommendedName>
</protein>
<dbReference type="Gene3D" id="1.10.287.130">
    <property type="match status" value="1"/>
</dbReference>
<evidence type="ECO:0000256" key="2">
    <source>
        <dbReference type="ARBA" id="ARBA00012438"/>
    </source>
</evidence>
<sequence length="383" mass="44441">MFNKIRFHFLLISLGILCFVFLGLTTVVYVTSREKEANDRTLILEQIIKNPDDTNLSKSFYVETINNNIILTKYDSTFFKIESLEIITKTILNNKEKKGSIGNIYYLVKELPNEFYIISAVDRSFEIANLRYHLVNLVIMEVLIIALLGTFLWLASKWIVSPLETSFKRQKQFISDASHELKTPLTIISASAEVLRNDYKDNTWIDSIEDQIQRLNDLINQLISLSILDERTNAEQIESINLSNFINLNLLPYESLAYEKNKLFILDIAPDVMIKGNKVLLKQLIGIFIDNAFKYSDDNGRIEVSLNNKKRPELKFYNTGCEITPEKKEAIFDRFYRADESRNSYKKGFGLGLSIAKKICDQYNYQLNLEAKYHEFTSFVITF</sequence>
<keyword evidence="4" id="KW-0808">Transferase</keyword>
<dbReference type="OrthoDB" id="9780718at2"/>
<keyword evidence="10" id="KW-1185">Reference proteome</keyword>
<dbReference type="Pfam" id="PF00512">
    <property type="entry name" value="HisKA"/>
    <property type="match status" value="1"/>
</dbReference>
<evidence type="ECO:0000256" key="4">
    <source>
        <dbReference type="ARBA" id="ARBA00022679"/>
    </source>
</evidence>
<dbReference type="Gene3D" id="3.30.565.10">
    <property type="entry name" value="Histidine kinase-like ATPase, C-terminal domain"/>
    <property type="match status" value="1"/>
</dbReference>
<feature type="transmembrane region" description="Helical" evidence="7">
    <location>
        <begin position="6"/>
        <end position="30"/>
    </location>
</feature>
<dbReference type="KEGG" id="apal:BN85411060"/>
<dbReference type="InterPro" id="IPR050351">
    <property type="entry name" value="BphY/WalK/GraS-like"/>
</dbReference>
<dbReference type="InterPro" id="IPR005467">
    <property type="entry name" value="His_kinase_dom"/>
</dbReference>
<keyword evidence="3" id="KW-0597">Phosphoprotein</keyword>
<evidence type="ECO:0000256" key="1">
    <source>
        <dbReference type="ARBA" id="ARBA00000085"/>
    </source>
</evidence>
<dbReference type="EMBL" id="FO681347">
    <property type="protein sequence ID" value="CCV64683.1"/>
    <property type="molecule type" value="Genomic_DNA"/>
</dbReference>
<dbReference type="GO" id="GO:0016036">
    <property type="term" value="P:cellular response to phosphate starvation"/>
    <property type="evidence" value="ECO:0007669"/>
    <property type="project" value="TreeGrafter"/>
</dbReference>
<evidence type="ECO:0000259" key="8">
    <source>
        <dbReference type="PROSITE" id="PS50109"/>
    </source>
</evidence>
<dbReference type="SMART" id="SM00388">
    <property type="entry name" value="HisKA"/>
    <property type="match status" value="1"/>
</dbReference>
<dbReference type="SUPFAM" id="SSF55874">
    <property type="entry name" value="ATPase domain of HSP90 chaperone/DNA topoisomerase II/histidine kinase"/>
    <property type="match status" value="1"/>
</dbReference>
<evidence type="ECO:0000313" key="10">
    <source>
        <dbReference type="Proteomes" id="UP000032740"/>
    </source>
</evidence>
<feature type="transmembrane region" description="Helical" evidence="7">
    <location>
        <begin position="134"/>
        <end position="155"/>
    </location>
</feature>
<dbReference type="AlphaFoldDB" id="U4KLH4"/>
<keyword evidence="6" id="KW-0902">Two-component regulatory system</keyword>
<dbReference type="EC" id="2.7.13.3" evidence="2"/>
<accession>U4KLH4</accession>
<dbReference type="PANTHER" id="PTHR45453">
    <property type="entry name" value="PHOSPHATE REGULON SENSOR PROTEIN PHOR"/>
    <property type="match status" value="1"/>
</dbReference>
<evidence type="ECO:0000256" key="7">
    <source>
        <dbReference type="SAM" id="Phobius"/>
    </source>
</evidence>
<evidence type="ECO:0000256" key="5">
    <source>
        <dbReference type="ARBA" id="ARBA00022777"/>
    </source>
</evidence>
<dbReference type="Pfam" id="PF02518">
    <property type="entry name" value="HATPase_c"/>
    <property type="match status" value="1"/>
</dbReference>
<name>U4KLH4_ALTPJ</name>
<organism evidence="9 10">
    <name type="scientific">Alteracholeplasma palmae (strain ATCC 49389 / J233)</name>
    <name type="common">Acholeplasma palmae</name>
    <dbReference type="NCBI Taxonomy" id="1318466"/>
    <lineage>
        <taxon>Bacteria</taxon>
        <taxon>Bacillati</taxon>
        <taxon>Mycoplasmatota</taxon>
        <taxon>Mollicutes</taxon>
        <taxon>Acholeplasmatales</taxon>
        <taxon>Acholeplasmataceae</taxon>
        <taxon>Acholeplasma</taxon>
    </lineage>
</organism>
<evidence type="ECO:0000256" key="6">
    <source>
        <dbReference type="ARBA" id="ARBA00023012"/>
    </source>
</evidence>
<keyword evidence="5 9" id="KW-0418">Kinase</keyword>
<reference evidence="9 10" key="1">
    <citation type="journal article" date="2013" name="J. Mol. Microbiol. Biotechnol.">
        <title>Analysis of the Complete Genomes of Acholeplasma brassicae , A. palmae and A. laidlawii and Their Comparison to the Obligate Parasites from ' Candidatus Phytoplasma'.</title>
        <authorList>
            <person name="Kube M."/>
            <person name="Siewert C."/>
            <person name="Migdoll A.M."/>
            <person name="Duduk B."/>
            <person name="Holz S."/>
            <person name="Rabus R."/>
            <person name="Seemuller E."/>
            <person name="Mitrovic J."/>
            <person name="Muller I."/>
            <person name="Buttner C."/>
            <person name="Reinhardt R."/>
        </authorList>
    </citation>
    <scope>NUCLEOTIDE SEQUENCE [LARGE SCALE GENOMIC DNA]</scope>
    <source>
        <strain evidence="9 10">J233</strain>
    </source>
</reference>
<feature type="domain" description="Histidine kinase" evidence="8">
    <location>
        <begin position="176"/>
        <end position="383"/>
    </location>
</feature>
<dbReference type="PANTHER" id="PTHR45453:SF1">
    <property type="entry name" value="PHOSPHATE REGULON SENSOR PROTEIN PHOR"/>
    <property type="match status" value="1"/>
</dbReference>
<dbReference type="RefSeq" id="WP_030003570.1">
    <property type="nucleotide sequence ID" value="NC_022538.1"/>
</dbReference>
<comment type="catalytic activity">
    <reaction evidence="1">
        <text>ATP + protein L-histidine = ADP + protein N-phospho-L-histidine.</text>
        <dbReference type="EC" id="2.7.13.3"/>
    </reaction>
</comment>
<dbReference type="STRING" id="1318466.BN85411060"/>
<gene>
    <name evidence="9" type="ORF">BN85411060</name>
</gene>
<dbReference type="GO" id="GO:0005886">
    <property type="term" value="C:plasma membrane"/>
    <property type="evidence" value="ECO:0007669"/>
    <property type="project" value="TreeGrafter"/>
</dbReference>
<dbReference type="Proteomes" id="UP000032740">
    <property type="component" value="Chromosome"/>
</dbReference>
<keyword evidence="7" id="KW-0812">Transmembrane</keyword>
<dbReference type="PROSITE" id="PS50109">
    <property type="entry name" value="HIS_KIN"/>
    <property type="match status" value="1"/>
</dbReference>
<dbReference type="InterPro" id="IPR036097">
    <property type="entry name" value="HisK_dim/P_sf"/>
</dbReference>